<reference evidence="1" key="1">
    <citation type="submission" date="2015-12" db="EMBL/GenBank/DDBJ databases">
        <title>Update maize B73 reference genome by single molecule sequencing technologies.</title>
        <authorList>
            <consortium name="Maize Genome Sequencing Project"/>
            <person name="Ware D."/>
        </authorList>
    </citation>
    <scope>NUCLEOTIDE SEQUENCE [LARGE SCALE GENOMIC DNA]</scope>
    <source>
        <tissue evidence="1">Seedling</tissue>
    </source>
</reference>
<name>A0A1D6EHP6_MAIZE</name>
<dbReference type="EMBL" id="CM007648">
    <property type="protein sequence ID" value="ONM19648.1"/>
    <property type="molecule type" value="Genomic_DNA"/>
</dbReference>
<proteinExistence type="predicted"/>
<feature type="non-terminal residue" evidence="1">
    <location>
        <position position="81"/>
    </location>
</feature>
<gene>
    <name evidence="1" type="ORF">ZEAMMB73_Zm00001d004828</name>
</gene>
<organism evidence="1">
    <name type="scientific">Zea mays</name>
    <name type="common">Maize</name>
    <dbReference type="NCBI Taxonomy" id="4577"/>
    <lineage>
        <taxon>Eukaryota</taxon>
        <taxon>Viridiplantae</taxon>
        <taxon>Streptophyta</taxon>
        <taxon>Embryophyta</taxon>
        <taxon>Tracheophyta</taxon>
        <taxon>Spermatophyta</taxon>
        <taxon>Magnoliopsida</taxon>
        <taxon>Liliopsida</taxon>
        <taxon>Poales</taxon>
        <taxon>Poaceae</taxon>
        <taxon>PACMAD clade</taxon>
        <taxon>Panicoideae</taxon>
        <taxon>Andropogonodae</taxon>
        <taxon>Andropogoneae</taxon>
        <taxon>Tripsacinae</taxon>
        <taxon>Zea</taxon>
    </lineage>
</organism>
<protein>
    <submittedName>
        <fullName evidence="1">Uncharacterized protein</fullName>
    </submittedName>
</protein>
<accession>A0A1D6EHP6</accession>
<dbReference type="AlphaFoldDB" id="A0A1D6EHP6"/>
<evidence type="ECO:0000313" key="1">
    <source>
        <dbReference type="EMBL" id="ONM19648.1"/>
    </source>
</evidence>
<sequence length="81" mass="8984">MKIFSSVGATSHEKNFVDGDIDGLIQWMLSEIHAYKNVIIEVNHSEAKAKDVAIEAEAVAARVAKKAAYDVVLKIYEQIDH</sequence>
<dbReference type="InParanoid" id="A0A1D6EHP6"/>